<evidence type="ECO:0000313" key="2">
    <source>
        <dbReference type="EMBL" id="KAF3803794.1"/>
    </source>
</evidence>
<dbReference type="AlphaFoldDB" id="A0A8H4FK21"/>
<dbReference type="GeneID" id="69012126"/>
<reference evidence="2" key="2">
    <citation type="submission" date="2020-03" db="EMBL/GenBank/DDBJ databases">
        <authorList>
            <person name="Fu F.-F."/>
            <person name="Chen J."/>
        </authorList>
    </citation>
    <scope>NUCLEOTIDE SEQUENCE</scope>
    <source>
        <strain evidence="2">Lc1</strain>
    </source>
</reference>
<accession>A0A8H4FK21</accession>
<evidence type="ECO:0000256" key="1">
    <source>
        <dbReference type="SAM" id="Phobius"/>
    </source>
</evidence>
<protein>
    <submittedName>
        <fullName evidence="2">Uncharacterized protein</fullName>
    </submittedName>
</protein>
<reference evidence="2" key="1">
    <citation type="journal article" date="2020" name="Phytopathology">
        <title>Genome sequence and comparative analysis of Colletotrichum gloeosporioides isolated from Liriodendron leaves.</title>
        <authorList>
            <person name="Fu F.F."/>
            <person name="Hao Z."/>
            <person name="Wang P."/>
            <person name="Lu Y."/>
            <person name="Xue L.J."/>
            <person name="Wei G."/>
            <person name="Tian Y."/>
            <person name="Baishi H."/>
            <person name="Xu H."/>
            <person name="Shi J."/>
            <person name="Cheng T."/>
            <person name="Wang G."/>
            <person name="Yi Y."/>
            <person name="Chen J."/>
        </authorList>
    </citation>
    <scope>NUCLEOTIDE SEQUENCE</scope>
    <source>
        <strain evidence="2">Lc1</strain>
    </source>
</reference>
<keyword evidence="1" id="KW-0472">Membrane</keyword>
<keyword evidence="1" id="KW-1133">Transmembrane helix</keyword>
<comment type="caution">
    <text evidence="2">The sequence shown here is derived from an EMBL/GenBank/DDBJ whole genome shotgun (WGS) entry which is preliminary data.</text>
</comment>
<name>A0A8H4FK21_COLGL</name>
<keyword evidence="3" id="KW-1185">Reference proteome</keyword>
<gene>
    <name evidence="2" type="ORF">GCG54_00004974</name>
</gene>
<dbReference type="RefSeq" id="XP_045262953.1">
    <property type="nucleotide sequence ID" value="XM_045405010.1"/>
</dbReference>
<dbReference type="EMBL" id="WVTB01000054">
    <property type="protein sequence ID" value="KAF3803794.1"/>
    <property type="molecule type" value="Genomic_DNA"/>
</dbReference>
<evidence type="ECO:0000313" key="3">
    <source>
        <dbReference type="Proteomes" id="UP000613401"/>
    </source>
</evidence>
<organism evidence="2 3">
    <name type="scientific">Colletotrichum gloeosporioides</name>
    <name type="common">Anthracnose fungus</name>
    <name type="synonym">Glomerella cingulata</name>
    <dbReference type="NCBI Taxonomy" id="474922"/>
    <lineage>
        <taxon>Eukaryota</taxon>
        <taxon>Fungi</taxon>
        <taxon>Dikarya</taxon>
        <taxon>Ascomycota</taxon>
        <taxon>Pezizomycotina</taxon>
        <taxon>Sordariomycetes</taxon>
        <taxon>Hypocreomycetidae</taxon>
        <taxon>Glomerellales</taxon>
        <taxon>Glomerellaceae</taxon>
        <taxon>Colletotrichum</taxon>
        <taxon>Colletotrichum gloeosporioides species complex</taxon>
    </lineage>
</organism>
<sequence length="80" mass="9194">MRSEDHPLEARQISSGYYYFASPTFCVSTVCMCTGSRIYYLNKDSQSRGLHCCDPPEGYIGTWLHQLAGFLLPHCQRRRS</sequence>
<feature type="transmembrane region" description="Helical" evidence="1">
    <location>
        <begin position="17"/>
        <end position="40"/>
    </location>
</feature>
<keyword evidence="1" id="KW-0812">Transmembrane</keyword>
<proteinExistence type="predicted"/>
<dbReference type="Proteomes" id="UP000613401">
    <property type="component" value="Unassembled WGS sequence"/>
</dbReference>